<comment type="caution">
    <text evidence="3">The sequence shown here is derived from an EMBL/GenBank/DDBJ whole genome shotgun (WGS) entry which is preliminary data.</text>
</comment>
<dbReference type="Pfam" id="PF00561">
    <property type="entry name" value="Abhydrolase_1"/>
    <property type="match status" value="1"/>
</dbReference>
<evidence type="ECO:0000259" key="2">
    <source>
        <dbReference type="Pfam" id="PF00561"/>
    </source>
</evidence>
<dbReference type="PANTHER" id="PTHR43194">
    <property type="entry name" value="HYDROLASE ALPHA/BETA FOLD FAMILY"/>
    <property type="match status" value="1"/>
</dbReference>
<organism evidence="3 4">
    <name type="scientific">SAR324 cluster bacterium</name>
    <dbReference type="NCBI Taxonomy" id="2024889"/>
    <lineage>
        <taxon>Bacteria</taxon>
        <taxon>Deltaproteobacteria</taxon>
        <taxon>SAR324 cluster</taxon>
    </lineage>
</organism>
<feature type="region of interest" description="Disordered" evidence="1">
    <location>
        <begin position="383"/>
        <end position="409"/>
    </location>
</feature>
<dbReference type="PRINTS" id="PR00412">
    <property type="entry name" value="EPOXHYDRLASE"/>
</dbReference>
<feature type="domain" description="AB hydrolase-1" evidence="2">
    <location>
        <begin position="65"/>
        <end position="329"/>
    </location>
</feature>
<dbReference type="GO" id="GO:0018786">
    <property type="term" value="F:haloalkane dehalogenase activity"/>
    <property type="evidence" value="ECO:0007669"/>
    <property type="project" value="UniProtKB-EC"/>
</dbReference>
<dbReference type="EC" id="3.8.1.5" evidence="3"/>
<dbReference type="InterPro" id="IPR000639">
    <property type="entry name" value="Epox_hydrolase-like"/>
</dbReference>
<dbReference type="InterPro" id="IPR000073">
    <property type="entry name" value="AB_hydrolase_1"/>
</dbReference>
<evidence type="ECO:0000313" key="3">
    <source>
        <dbReference type="EMBL" id="MAH64500.1"/>
    </source>
</evidence>
<protein>
    <submittedName>
        <fullName evidence="3">Haloalkane dehalogenase</fullName>
        <ecNumber evidence="3">3.8.1.5</ecNumber>
    </submittedName>
</protein>
<proteinExistence type="predicted"/>
<gene>
    <name evidence="3" type="ORF">CMN54_13870</name>
</gene>
<dbReference type="PANTHER" id="PTHR43194:SF2">
    <property type="entry name" value="PEROXISOMAL MEMBRANE PROTEIN LPX1"/>
    <property type="match status" value="1"/>
</dbReference>
<dbReference type="InterPro" id="IPR029058">
    <property type="entry name" value="AB_hydrolase_fold"/>
</dbReference>
<evidence type="ECO:0000313" key="4">
    <source>
        <dbReference type="Proteomes" id="UP000226525"/>
    </source>
</evidence>
<dbReference type="Proteomes" id="UP000226525">
    <property type="component" value="Unassembled WGS sequence"/>
</dbReference>
<reference evidence="4" key="1">
    <citation type="submission" date="2017-09" db="EMBL/GenBank/DDBJ databases">
        <title>The Reconstruction of 2,631 Draft Metagenome-Assembled Genomes from the Global Oceans.</title>
        <authorList>
            <person name="Tully B.J."/>
            <person name="Graham E.D."/>
            <person name="Heidelberg J.F."/>
        </authorList>
    </citation>
    <scope>NUCLEOTIDE SEQUENCE [LARGE SCALE GENOMIC DNA]</scope>
</reference>
<dbReference type="SUPFAM" id="SSF53474">
    <property type="entry name" value="alpha/beta-Hydrolases"/>
    <property type="match status" value="1"/>
</dbReference>
<keyword evidence="3" id="KW-0378">Hydrolase</keyword>
<dbReference type="AlphaFoldDB" id="A0A2D6YMV4"/>
<dbReference type="InterPro" id="IPR050228">
    <property type="entry name" value="Carboxylesterase_BioH"/>
</dbReference>
<dbReference type="Gene3D" id="3.40.50.1820">
    <property type="entry name" value="alpha/beta hydrolase"/>
    <property type="match status" value="1"/>
</dbReference>
<accession>A0A2D6YMV4</accession>
<dbReference type="EMBL" id="NZEX01000166">
    <property type="protein sequence ID" value="MAH64500.1"/>
    <property type="molecule type" value="Genomic_DNA"/>
</dbReference>
<evidence type="ECO:0000256" key="1">
    <source>
        <dbReference type="SAM" id="MobiDB-lite"/>
    </source>
</evidence>
<dbReference type="NCBIfam" id="NF002043">
    <property type="entry name" value="PRK00870.1"/>
    <property type="match status" value="1"/>
</dbReference>
<sequence length="409" mass="44953">MHDYNENLKGDPTAEKTSSVLRTPDVCFKNLPLWDYEPEYFTSRLYGLDVRIAYYDLGERDAKETILLTHGMSAWSYLNRRMIPPLVNAGHRVILFDQVGCGRSDKPSREEDYTYERHIGWNIDLLINHLRLKNLTAVLQDWGGLIGTRVAAAHPSTFRRLVIANTMLPTCDDSFFKVSPGFYSWKTFAFRTGLKDDIFTKERGGRWPSQIIAQKAIGPSNPELDSVERAAYDAPYPEETYKAGARMFPELVPTPATDPTGRPAMTEAENNAAAWGVFQKFTKPVLLAFSDEDTVMAGADAIWLKHCPGTKHPGVEHVTIKGVGHFLQDGGAEQLVEAIADLIKATPPASIQPLLAGPPDGAPEIAAKAAAELVASGRALEHGDIGISTPSDGGASYIEPTPKGRTPYQ</sequence>
<name>A0A2D6YMV4_9DELT</name>